<gene>
    <name evidence="4" type="ORF">AMJ74_01135</name>
</gene>
<evidence type="ECO:0000256" key="1">
    <source>
        <dbReference type="ARBA" id="ARBA00010944"/>
    </source>
</evidence>
<evidence type="ECO:0000256" key="2">
    <source>
        <dbReference type="RuleBase" id="RU364082"/>
    </source>
</evidence>
<dbReference type="PANTHER" id="PTHR10491:SF4">
    <property type="entry name" value="METHIONINE ADENOSYLTRANSFERASE 2 SUBUNIT BETA"/>
    <property type="match status" value="1"/>
</dbReference>
<dbReference type="SUPFAM" id="SSF51735">
    <property type="entry name" value="NAD(P)-binding Rossmann-fold domains"/>
    <property type="match status" value="1"/>
</dbReference>
<dbReference type="UniPathway" id="UPA00124"/>
<dbReference type="Gene3D" id="3.40.50.720">
    <property type="entry name" value="NAD(P)-binding Rossmann-like Domain"/>
    <property type="match status" value="1"/>
</dbReference>
<proteinExistence type="inferred from homology"/>
<dbReference type="InterPro" id="IPR029903">
    <property type="entry name" value="RmlD-like-bd"/>
</dbReference>
<comment type="caution">
    <text evidence="4">The sequence shown here is derived from an EMBL/GenBank/DDBJ whole genome shotgun (WGS) entry which is preliminary data.</text>
</comment>
<evidence type="ECO:0000259" key="3">
    <source>
        <dbReference type="Pfam" id="PF04321"/>
    </source>
</evidence>
<evidence type="ECO:0000313" key="5">
    <source>
        <dbReference type="Proteomes" id="UP000050975"/>
    </source>
</evidence>
<dbReference type="GO" id="GO:0008831">
    <property type="term" value="F:dTDP-4-dehydrorhamnose reductase activity"/>
    <property type="evidence" value="ECO:0007669"/>
    <property type="project" value="UniProtKB-EC"/>
</dbReference>
<comment type="function">
    <text evidence="2">Catalyzes the reduction of dTDP-6-deoxy-L-lyxo-4-hexulose to yield dTDP-L-rhamnose.</text>
</comment>
<dbReference type="GO" id="GO:0005829">
    <property type="term" value="C:cytosol"/>
    <property type="evidence" value="ECO:0007669"/>
    <property type="project" value="TreeGrafter"/>
</dbReference>
<dbReference type="CDD" id="cd05254">
    <property type="entry name" value="dTDP_HR_like_SDR_e"/>
    <property type="match status" value="1"/>
</dbReference>
<dbReference type="Gene3D" id="3.90.25.10">
    <property type="entry name" value="UDP-galactose 4-epimerase, domain 1"/>
    <property type="match status" value="1"/>
</dbReference>
<dbReference type="InterPro" id="IPR005913">
    <property type="entry name" value="dTDP_dehydrorham_reduct"/>
</dbReference>
<dbReference type="EMBL" id="LJVE01000010">
    <property type="protein sequence ID" value="KPL15615.1"/>
    <property type="molecule type" value="Genomic_DNA"/>
</dbReference>
<dbReference type="PANTHER" id="PTHR10491">
    <property type="entry name" value="DTDP-4-DEHYDRORHAMNOSE REDUCTASE"/>
    <property type="match status" value="1"/>
</dbReference>
<reference evidence="4 5" key="1">
    <citation type="journal article" date="2015" name="Microbiome">
        <title>Genomic resolution of linkages in carbon, nitrogen, and sulfur cycling among widespread estuary sediment bacteria.</title>
        <authorList>
            <person name="Baker B.J."/>
            <person name="Lazar C.S."/>
            <person name="Teske A.P."/>
            <person name="Dick G.J."/>
        </authorList>
    </citation>
    <scope>NUCLEOTIDE SEQUENCE [LARGE SCALE GENOMIC DNA]</scope>
    <source>
        <strain evidence="4">SM1_77</strain>
    </source>
</reference>
<accession>A0A0S8K0W1</accession>
<dbReference type="InterPro" id="IPR036291">
    <property type="entry name" value="NAD(P)-bd_dom_sf"/>
</dbReference>
<name>A0A0S8K0W1_UNCW3</name>
<keyword evidence="2" id="KW-0560">Oxidoreductase</keyword>
<keyword evidence="2" id="KW-0521">NADP</keyword>
<dbReference type="Proteomes" id="UP000050975">
    <property type="component" value="Unassembled WGS sequence"/>
</dbReference>
<dbReference type="Pfam" id="PF04321">
    <property type="entry name" value="RmlD_sub_bind"/>
    <property type="match status" value="1"/>
</dbReference>
<evidence type="ECO:0000313" key="4">
    <source>
        <dbReference type="EMBL" id="KPL15615.1"/>
    </source>
</evidence>
<comment type="pathway">
    <text evidence="2">Carbohydrate biosynthesis; dTDP-L-rhamnose biosynthesis.</text>
</comment>
<comment type="similarity">
    <text evidence="1 2">Belongs to the dTDP-4-dehydrorhamnose reductase family.</text>
</comment>
<dbReference type="EC" id="1.1.1.133" evidence="2"/>
<dbReference type="NCBIfam" id="TIGR01214">
    <property type="entry name" value="rmlD"/>
    <property type="match status" value="1"/>
</dbReference>
<dbReference type="GO" id="GO:0019305">
    <property type="term" value="P:dTDP-rhamnose biosynthetic process"/>
    <property type="evidence" value="ECO:0007669"/>
    <property type="project" value="UniProtKB-UniPathway"/>
</dbReference>
<dbReference type="AlphaFoldDB" id="A0A0S8K0W1"/>
<organism evidence="4 5">
    <name type="scientific">candidate division WOR_3 bacterium SM1_77</name>
    <dbReference type="NCBI Taxonomy" id="1703778"/>
    <lineage>
        <taxon>Bacteria</taxon>
        <taxon>Bacteria division WOR-3</taxon>
    </lineage>
</organism>
<protein>
    <recommendedName>
        <fullName evidence="2">dTDP-4-dehydrorhamnose reductase</fullName>
        <ecNumber evidence="2">1.1.1.133</ecNumber>
    </recommendedName>
</protein>
<feature type="domain" description="RmlD-like substrate binding" evidence="3">
    <location>
        <begin position="1"/>
        <end position="277"/>
    </location>
</feature>
<sequence>MKIFVSGANGALGQEMIGLLDRKGIDHLATDIDQLDVTDFRKTYDALLHYHPDVILHFAAISDVDKCEEDPETALRVNALSSLGLGIIAGKIGAKILYTSTNFIFDGNDEEPYTEHSTPNPINTYGRSKLLGENYIKETCNRHFIIRTSWLFGKYSKNFVSRFLNSEEKPEFLDAVCNRCASFTYTVDLAEALFLVMKSESFGVFHIVNKGEGSFLDFLLKAKEIMRFNTEIRPIKAEDLNLPAPRPKYSPLASQYYEILSRQELRNWGDALAEFVGEPSFG</sequence>